<organism evidence="2 3">
    <name type="scientific">Lentzea waywayandensis</name>
    <dbReference type="NCBI Taxonomy" id="84724"/>
    <lineage>
        <taxon>Bacteria</taxon>
        <taxon>Bacillati</taxon>
        <taxon>Actinomycetota</taxon>
        <taxon>Actinomycetes</taxon>
        <taxon>Pseudonocardiales</taxon>
        <taxon>Pseudonocardiaceae</taxon>
        <taxon>Lentzea</taxon>
    </lineage>
</organism>
<gene>
    <name evidence="2" type="ORF">SAMN04488564_102303</name>
</gene>
<dbReference type="RefSeq" id="WP_177320320.1">
    <property type="nucleotide sequence ID" value="NZ_FOYL01000002.1"/>
</dbReference>
<dbReference type="GO" id="GO:0006813">
    <property type="term" value="P:potassium ion transport"/>
    <property type="evidence" value="ECO:0007669"/>
    <property type="project" value="InterPro"/>
</dbReference>
<dbReference type="PANTHER" id="PTHR43833:SF9">
    <property type="entry name" value="POTASSIUM CHANNEL PROTEIN YUGO-RELATED"/>
    <property type="match status" value="1"/>
</dbReference>
<evidence type="ECO:0000259" key="1">
    <source>
        <dbReference type="Pfam" id="PF02254"/>
    </source>
</evidence>
<dbReference type="EMBL" id="FOYL01000002">
    <property type="protein sequence ID" value="SFR03321.1"/>
    <property type="molecule type" value="Genomic_DNA"/>
</dbReference>
<dbReference type="InterPro" id="IPR036291">
    <property type="entry name" value="NAD(P)-bd_dom_sf"/>
</dbReference>
<dbReference type="Gene3D" id="3.40.50.720">
    <property type="entry name" value="NAD(P)-binding Rossmann-like Domain"/>
    <property type="match status" value="1"/>
</dbReference>
<dbReference type="AlphaFoldDB" id="A0A1I6DD86"/>
<dbReference type="STRING" id="84724.SAMN04488564_102303"/>
<dbReference type="Proteomes" id="UP000198583">
    <property type="component" value="Unassembled WGS sequence"/>
</dbReference>
<dbReference type="SUPFAM" id="SSF51735">
    <property type="entry name" value="NAD(P)-binding Rossmann-fold domains"/>
    <property type="match status" value="1"/>
</dbReference>
<name>A0A1I6DD86_9PSEU</name>
<dbReference type="InterPro" id="IPR050721">
    <property type="entry name" value="Trk_Ktr_HKT_K-transport"/>
</dbReference>
<dbReference type="PANTHER" id="PTHR43833">
    <property type="entry name" value="POTASSIUM CHANNEL PROTEIN 2-RELATED-RELATED"/>
    <property type="match status" value="1"/>
</dbReference>
<proteinExistence type="predicted"/>
<dbReference type="Pfam" id="PF02254">
    <property type="entry name" value="TrkA_N"/>
    <property type="match status" value="1"/>
</dbReference>
<feature type="domain" description="RCK N-terminal" evidence="1">
    <location>
        <begin position="6"/>
        <end position="120"/>
    </location>
</feature>
<reference evidence="3" key="1">
    <citation type="submission" date="2016-10" db="EMBL/GenBank/DDBJ databases">
        <authorList>
            <person name="Varghese N."/>
            <person name="Submissions S."/>
        </authorList>
    </citation>
    <scope>NUCLEOTIDE SEQUENCE [LARGE SCALE GENOMIC DNA]</scope>
    <source>
        <strain evidence="3">DSM 44232</strain>
    </source>
</reference>
<keyword evidence="3" id="KW-1185">Reference proteome</keyword>
<dbReference type="InterPro" id="IPR003148">
    <property type="entry name" value="RCK_N"/>
</dbReference>
<evidence type="ECO:0000313" key="2">
    <source>
        <dbReference type="EMBL" id="SFR03321.1"/>
    </source>
</evidence>
<evidence type="ECO:0000313" key="3">
    <source>
        <dbReference type="Proteomes" id="UP000198583"/>
    </source>
</evidence>
<sequence>MIGLTVVVGYGDAALDVLRHLPLRSDHPDVVVLDHDAIALTGAFANGARIARGDGRDICALRHAGTEFAARVVVAVPDDLDGLQVTMAARSLNRTATIVAAVRDPRNQSLFTRLGADEVFVRSRSA</sequence>
<protein>
    <submittedName>
        <fullName evidence="2">TrkA-N domain-containing protein</fullName>
    </submittedName>
</protein>
<accession>A0A1I6DD86</accession>